<accession>A0A0F9C497</accession>
<feature type="non-terminal residue" evidence="1">
    <location>
        <position position="1"/>
    </location>
</feature>
<dbReference type="AlphaFoldDB" id="A0A0F9C497"/>
<evidence type="ECO:0008006" key="2">
    <source>
        <dbReference type="Google" id="ProtNLM"/>
    </source>
</evidence>
<comment type="caution">
    <text evidence="1">The sequence shown here is derived from an EMBL/GenBank/DDBJ whole genome shotgun (WGS) entry which is preliminary data.</text>
</comment>
<reference evidence="1" key="1">
    <citation type="journal article" date="2015" name="Nature">
        <title>Complex archaea that bridge the gap between prokaryotes and eukaryotes.</title>
        <authorList>
            <person name="Spang A."/>
            <person name="Saw J.H."/>
            <person name="Jorgensen S.L."/>
            <person name="Zaremba-Niedzwiedzka K."/>
            <person name="Martijn J."/>
            <person name="Lind A.E."/>
            <person name="van Eijk R."/>
            <person name="Schleper C."/>
            <person name="Guy L."/>
            <person name="Ettema T.J."/>
        </authorList>
    </citation>
    <scope>NUCLEOTIDE SEQUENCE</scope>
</reference>
<sequence>FITNMLKLRMDQSLTGDIVVVSGGADGIDTIAEEMAKSKGLKIQIFEAEVQQWEDEGNHIGFKSRNIAIAEDCDIIYCLPSELRTKDMPDCYHCNLPHRKSGGCWTLRKAEKMGKEVYLIPPISRQ</sequence>
<gene>
    <name evidence="1" type="ORF">LCGC14_2654270</name>
</gene>
<evidence type="ECO:0000313" key="1">
    <source>
        <dbReference type="EMBL" id="KKK97284.1"/>
    </source>
</evidence>
<proteinExistence type="predicted"/>
<name>A0A0F9C497_9ZZZZ</name>
<organism evidence="1">
    <name type="scientific">marine sediment metagenome</name>
    <dbReference type="NCBI Taxonomy" id="412755"/>
    <lineage>
        <taxon>unclassified sequences</taxon>
        <taxon>metagenomes</taxon>
        <taxon>ecological metagenomes</taxon>
    </lineage>
</organism>
<dbReference type="EMBL" id="LAZR01046117">
    <property type="protein sequence ID" value="KKK97284.1"/>
    <property type="molecule type" value="Genomic_DNA"/>
</dbReference>
<protein>
    <recommendedName>
        <fullName evidence="2">DUF2493 domain-containing protein</fullName>
    </recommendedName>
</protein>